<evidence type="ECO:0000256" key="3">
    <source>
        <dbReference type="SAM" id="MobiDB-lite"/>
    </source>
</evidence>
<accession>A0ABV9A718</accession>
<dbReference type="InterPro" id="IPR029028">
    <property type="entry name" value="Alpha/beta_knot_MTases"/>
</dbReference>
<protein>
    <submittedName>
        <fullName evidence="5">TrmH family RNA methyltransferase</fullName>
    </submittedName>
</protein>
<comment type="caution">
    <text evidence="5">The sequence shown here is derived from an EMBL/GenBank/DDBJ whole genome shotgun (WGS) entry which is preliminary data.</text>
</comment>
<evidence type="ECO:0000259" key="4">
    <source>
        <dbReference type="Pfam" id="PF00588"/>
    </source>
</evidence>
<proteinExistence type="predicted"/>
<evidence type="ECO:0000256" key="1">
    <source>
        <dbReference type="ARBA" id="ARBA00022603"/>
    </source>
</evidence>
<feature type="region of interest" description="Disordered" evidence="3">
    <location>
        <begin position="108"/>
        <end position="131"/>
    </location>
</feature>
<dbReference type="Pfam" id="PF00588">
    <property type="entry name" value="SpoU_methylase"/>
    <property type="match status" value="1"/>
</dbReference>
<dbReference type="GO" id="GO:0032259">
    <property type="term" value="P:methylation"/>
    <property type="evidence" value="ECO:0007669"/>
    <property type="project" value="UniProtKB-KW"/>
</dbReference>
<dbReference type="InterPro" id="IPR051259">
    <property type="entry name" value="rRNA_Methyltransferase"/>
</dbReference>
<dbReference type="SUPFAM" id="SSF75217">
    <property type="entry name" value="alpha/beta knot"/>
    <property type="match status" value="1"/>
</dbReference>
<evidence type="ECO:0000313" key="6">
    <source>
        <dbReference type="Proteomes" id="UP001595997"/>
    </source>
</evidence>
<dbReference type="Proteomes" id="UP001595997">
    <property type="component" value="Unassembled WGS sequence"/>
</dbReference>
<reference evidence="6" key="1">
    <citation type="journal article" date="2019" name="Int. J. Syst. Evol. Microbiol.">
        <title>The Global Catalogue of Microorganisms (GCM) 10K type strain sequencing project: providing services to taxonomists for standard genome sequencing and annotation.</title>
        <authorList>
            <consortium name="The Broad Institute Genomics Platform"/>
            <consortium name="The Broad Institute Genome Sequencing Center for Infectious Disease"/>
            <person name="Wu L."/>
            <person name="Ma J."/>
        </authorList>
    </citation>
    <scope>NUCLEOTIDE SEQUENCE [LARGE SCALE GENOMIC DNA]</scope>
    <source>
        <strain evidence="6">CGMCC 4.7357</strain>
    </source>
</reference>
<dbReference type="PANTHER" id="PTHR43191">
    <property type="entry name" value="RRNA METHYLTRANSFERASE 3"/>
    <property type="match status" value="1"/>
</dbReference>
<dbReference type="GO" id="GO:0008168">
    <property type="term" value="F:methyltransferase activity"/>
    <property type="evidence" value="ECO:0007669"/>
    <property type="project" value="UniProtKB-KW"/>
</dbReference>
<dbReference type="Gene3D" id="3.40.1280.10">
    <property type="match status" value="1"/>
</dbReference>
<sequence>MHDGQGGTLPPAETALLLRQWRGLAAGSVLLDGFHALKHALRFGATVPIALAADRCAVLELARELAPDLTGTLSELLREVPAEALHGLVPRPHPTGVAALAVRGSGRSGGSLTGAPADGGDSRPVLGGTGPRSAGAARAFRAAPVVVLDNPRHLGNVGAVIRLAAGAGAAGVLTTGTVDPWHPHVVRASAGLHFATVVEQCEPSALPPGPLFALDPDGEDIRTLALPDDALIAFGSERHGLSAALRERADQLVALPMQPQVSSYNLATSVAMTLYHWMAGRRPTGVD</sequence>
<evidence type="ECO:0000313" key="5">
    <source>
        <dbReference type="EMBL" id="MFC4495689.1"/>
    </source>
</evidence>
<dbReference type="PANTHER" id="PTHR43191:SF2">
    <property type="entry name" value="RRNA METHYLTRANSFERASE 3, MITOCHONDRIAL"/>
    <property type="match status" value="1"/>
</dbReference>
<dbReference type="InterPro" id="IPR029026">
    <property type="entry name" value="tRNA_m1G_MTases_N"/>
</dbReference>
<evidence type="ECO:0000256" key="2">
    <source>
        <dbReference type="ARBA" id="ARBA00022679"/>
    </source>
</evidence>
<feature type="domain" description="tRNA/rRNA methyltransferase SpoU type" evidence="4">
    <location>
        <begin position="145"/>
        <end position="275"/>
    </location>
</feature>
<keyword evidence="2" id="KW-0808">Transferase</keyword>
<keyword evidence="6" id="KW-1185">Reference proteome</keyword>
<dbReference type="EMBL" id="JBHSFH010000007">
    <property type="protein sequence ID" value="MFC4495689.1"/>
    <property type="molecule type" value="Genomic_DNA"/>
</dbReference>
<keyword evidence="1 5" id="KW-0489">Methyltransferase</keyword>
<name>A0ABV9A718_9ACTN</name>
<dbReference type="RefSeq" id="WP_386449491.1">
    <property type="nucleotide sequence ID" value="NZ_JBHSFH010000007.1"/>
</dbReference>
<dbReference type="InterPro" id="IPR001537">
    <property type="entry name" value="SpoU_MeTrfase"/>
</dbReference>
<organism evidence="5 6">
    <name type="scientific">Streptomyces ovatisporus</name>
    <dbReference type="NCBI Taxonomy" id="1128682"/>
    <lineage>
        <taxon>Bacteria</taxon>
        <taxon>Bacillati</taxon>
        <taxon>Actinomycetota</taxon>
        <taxon>Actinomycetes</taxon>
        <taxon>Kitasatosporales</taxon>
        <taxon>Streptomycetaceae</taxon>
        <taxon>Streptomyces</taxon>
    </lineage>
</organism>
<gene>
    <name evidence="5" type="ORF">ACFPA8_16295</name>
</gene>